<evidence type="ECO:0008006" key="7">
    <source>
        <dbReference type="Google" id="ProtNLM"/>
    </source>
</evidence>
<dbReference type="InterPro" id="IPR033756">
    <property type="entry name" value="YlxH/NBP35"/>
</dbReference>
<gene>
    <name evidence="6" type="ORF">S03H2_58134</name>
</gene>
<dbReference type="PANTHER" id="PTHR23264">
    <property type="entry name" value="NUCLEOTIDE-BINDING PROTEIN NBP35 YEAST -RELATED"/>
    <property type="match status" value="1"/>
</dbReference>
<dbReference type="InterPro" id="IPR027417">
    <property type="entry name" value="P-loop_NTPase"/>
</dbReference>
<sequence>MKIAMKKIAIVALKGGVGKSSVVAGLGLALVDKKFRVGLLDIDITGSNLFSALGLPHSPKWLLDTANKKVVVPEVNGYWLLSIASYVGEDYAVLWEGSHHQELTDARDRIGTLKETITEVQIEDLESIRRQIDDILASSKWRFVSELLSDEIVTWPSLDFMIADLPPSTSNEMFSFFEQV</sequence>
<keyword evidence="2" id="KW-0547">Nucleotide-binding</keyword>
<keyword evidence="3" id="KW-0067">ATP-binding</keyword>
<dbReference type="GO" id="GO:0016226">
    <property type="term" value="P:iron-sulfur cluster assembly"/>
    <property type="evidence" value="ECO:0007669"/>
    <property type="project" value="InterPro"/>
</dbReference>
<evidence type="ECO:0000256" key="4">
    <source>
        <dbReference type="ARBA" id="ARBA00023004"/>
    </source>
</evidence>
<protein>
    <recommendedName>
        <fullName evidence="7">CobQ/CobB/MinD/ParA nucleotide binding domain-containing protein</fullName>
    </recommendedName>
</protein>
<dbReference type="GO" id="GO:0140663">
    <property type="term" value="F:ATP-dependent FeS chaperone activity"/>
    <property type="evidence" value="ECO:0007669"/>
    <property type="project" value="InterPro"/>
</dbReference>
<dbReference type="InterPro" id="IPR019591">
    <property type="entry name" value="Mrp/NBP35_ATP-bd"/>
</dbReference>
<dbReference type="SUPFAM" id="SSF52540">
    <property type="entry name" value="P-loop containing nucleoside triphosphate hydrolases"/>
    <property type="match status" value="1"/>
</dbReference>
<dbReference type="GO" id="GO:0046872">
    <property type="term" value="F:metal ion binding"/>
    <property type="evidence" value="ECO:0007669"/>
    <property type="project" value="UniProtKB-KW"/>
</dbReference>
<evidence type="ECO:0000256" key="2">
    <source>
        <dbReference type="ARBA" id="ARBA00022741"/>
    </source>
</evidence>
<evidence type="ECO:0000256" key="1">
    <source>
        <dbReference type="ARBA" id="ARBA00022723"/>
    </source>
</evidence>
<evidence type="ECO:0000256" key="3">
    <source>
        <dbReference type="ARBA" id="ARBA00022840"/>
    </source>
</evidence>
<organism evidence="6">
    <name type="scientific">marine sediment metagenome</name>
    <dbReference type="NCBI Taxonomy" id="412755"/>
    <lineage>
        <taxon>unclassified sequences</taxon>
        <taxon>metagenomes</taxon>
        <taxon>ecological metagenomes</taxon>
    </lineage>
</organism>
<evidence type="ECO:0000313" key="6">
    <source>
        <dbReference type="EMBL" id="GAH86584.1"/>
    </source>
</evidence>
<dbReference type="GO" id="GO:0051536">
    <property type="term" value="F:iron-sulfur cluster binding"/>
    <property type="evidence" value="ECO:0007669"/>
    <property type="project" value="UniProtKB-KW"/>
</dbReference>
<evidence type="ECO:0000256" key="5">
    <source>
        <dbReference type="ARBA" id="ARBA00023014"/>
    </source>
</evidence>
<dbReference type="EMBL" id="BARU01037289">
    <property type="protein sequence ID" value="GAH86584.1"/>
    <property type="molecule type" value="Genomic_DNA"/>
</dbReference>
<dbReference type="AlphaFoldDB" id="X1K8M1"/>
<dbReference type="PANTHER" id="PTHR23264:SF19">
    <property type="entry name" value="CYTOSOLIC FE-S CLUSTER ASSEMBLY FACTOR NUBP2"/>
    <property type="match status" value="1"/>
</dbReference>
<comment type="caution">
    <text evidence="6">The sequence shown here is derived from an EMBL/GenBank/DDBJ whole genome shotgun (WGS) entry which is preliminary data.</text>
</comment>
<reference evidence="6" key="1">
    <citation type="journal article" date="2014" name="Front. Microbiol.">
        <title>High frequency of phylogenetically diverse reductive dehalogenase-homologous genes in deep subseafloor sedimentary metagenomes.</title>
        <authorList>
            <person name="Kawai M."/>
            <person name="Futagami T."/>
            <person name="Toyoda A."/>
            <person name="Takaki Y."/>
            <person name="Nishi S."/>
            <person name="Hori S."/>
            <person name="Arai W."/>
            <person name="Tsubouchi T."/>
            <person name="Morono Y."/>
            <person name="Uchiyama I."/>
            <person name="Ito T."/>
            <person name="Fujiyama A."/>
            <person name="Inagaki F."/>
            <person name="Takami H."/>
        </authorList>
    </citation>
    <scope>NUCLEOTIDE SEQUENCE</scope>
    <source>
        <strain evidence="6">Expedition CK06-06</strain>
    </source>
</reference>
<dbReference type="GO" id="GO:0005524">
    <property type="term" value="F:ATP binding"/>
    <property type="evidence" value="ECO:0007669"/>
    <property type="project" value="UniProtKB-KW"/>
</dbReference>
<keyword evidence="4" id="KW-0408">Iron</keyword>
<dbReference type="Gene3D" id="3.40.50.300">
    <property type="entry name" value="P-loop containing nucleotide triphosphate hydrolases"/>
    <property type="match status" value="1"/>
</dbReference>
<name>X1K8M1_9ZZZZ</name>
<dbReference type="GO" id="GO:0005829">
    <property type="term" value="C:cytosol"/>
    <property type="evidence" value="ECO:0007669"/>
    <property type="project" value="TreeGrafter"/>
</dbReference>
<keyword evidence="1" id="KW-0479">Metal-binding</keyword>
<feature type="non-terminal residue" evidence="6">
    <location>
        <position position="180"/>
    </location>
</feature>
<proteinExistence type="predicted"/>
<keyword evidence="5" id="KW-0411">Iron-sulfur</keyword>
<dbReference type="Pfam" id="PF10609">
    <property type="entry name" value="ParA"/>
    <property type="match status" value="1"/>
</dbReference>
<accession>X1K8M1</accession>